<name>A0ABV2FQI1_9HYPH</name>
<proteinExistence type="predicted"/>
<keyword evidence="2" id="KW-1185">Reference proteome</keyword>
<protein>
    <submittedName>
        <fullName evidence="1">Uncharacterized protein</fullName>
    </submittedName>
</protein>
<evidence type="ECO:0000313" key="2">
    <source>
        <dbReference type="Proteomes" id="UP001549112"/>
    </source>
</evidence>
<reference evidence="1 2" key="1">
    <citation type="submission" date="2024-06" db="EMBL/GenBank/DDBJ databases">
        <title>Genomic Encyclopedia of Type Strains, Phase IV (KMG-IV): sequencing the most valuable type-strain genomes for metagenomic binning, comparative biology and taxonomic classification.</title>
        <authorList>
            <person name="Goeker M."/>
        </authorList>
    </citation>
    <scope>NUCLEOTIDE SEQUENCE [LARGE SCALE GENOMIC DNA]</scope>
    <source>
        <strain evidence="1 2">DSM 23650</strain>
    </source>
</reference>
<gene>
    <name evidence="1" type="ORF">ABID39_001544</name>
</gene>
<organism evidence="1 2">
    <name type="scientific">Bartonella japonica</name>
    <dbReference type="NCBI Taxonomy" id="357761"/>
    <lineage>
        <taxon>Bacteria</taxon>
        <taxon>Pseudomonadati</taxon>
        <taxon>Pseudomonadota</taxon>
        <taxon>Alphaproteobacteria</taxon>
        <taxon>Hyphomicrobiales</taxon>
        <taxon>Bartonellaceae</taxon>
        <taxon>Bartonella</taxon>
    </lineage>
</organism>
<evidence type="ECO:0000313" key="1">
    <source>
        <dbReference type="EMBL" id="MET3560828.1"/>
    </source>
</evidence>
<sequence length="39" mass="4573">MLVLYILLGYLLKKDIQKLEEVIHKRGKMTSIQNNEDGQ</sequence>
<accession>A0ABV2FQI1</accession>
<dbReference type="Proteomes" id="UP001549112">
    <property type="component" value="Unassembled WGS sequence"/>
</dbReference>
<dbReference type="EMBL" id="JBEPLT010000029">
    <property type="protein sequence ID" value="MET3560828.1"/>
    <property type="molecule type" value="Genomic_DNA"/>
</dbReference>
<comment type="caution">
    <text evidence="1">The sequence shown here is derived from an EMBL/GenBank/DDBJ whole genome shotgun (WGS) entry which is preliminary data.</text>
</comment>